<comment type="caution">
    <text evidence="5">The sequence shown here is derived from an EMBL/GenBank/DDBJ whole genome shotgun (WGS) entry which is preliminary data.</text>
</comment>
<dbReference type="InterPro" id="IPR027477">
    <property type="entry name" value="Succ_DH/fumarate_Rdtase_cat_sf"/>
</dbReference>
<evidence type="ECO:0000313" key="5">
    <source>
        <dbReference type="EMBL" id="KAL0958522.1"/>
    </source>
</evidence>
<evidence type="ECO:0000259" key="4">
    <source>
        <dbReference type="Pfam" id="PF00890"/>
    </source>
</evidence>
<dbReference type="SUPFAM" id="SSF51905">
    <property type="entry name" value="FAD/NAD(P)-binding domain"/>
    <property type="match status" value="1"/>
</dbReference>
<dbReference type="EMBL" id="JASNQZ010000004">
    <property type="protein sequence ID" value="KAL0958522.1"/>
    <property type="molecule type" value="Genomic_DNA"/>
</dbReference>
<dbReference type="Pfam" id="PF00890">
    <property type="entry name" value="FAD_binding_2"/>
    <property type="match status" value="1"/>
</dbReference>
<keyword evidence="3" id="KW-0812">Transmembrane</keyword>
<dbReference type="PANTHER" id="PTHR43400:SF1">
    <property type="entry name" value="FUMARATE REDUCTASE"/>
    <property type="match status" value="1"/>
</dbReference>
<evidence type="ECO:0000256" key="2">
    <source>
        <dbReference type="ARBA" id="ARBA00023002"/>
    </source>
</evidence>
<dbReference type="Proteomes" id="UP001556367">
    <property type="component" value="Unassembled WGS sequence"/>
</dbReference>
<reference evidence="6" key="1">
    <citation type="submission" date="2024-06" db="EMBL/GenBank/DDBJ databases">
        <title>Multi-omics analyses provide insights into the biosynthesis of the anticancer antibiotic pleurotin in Hohenbuehelia grisea.</title>
        <authorList>
            <person name="Weaver J.A."/>
            <person name="Alberti F."/>
        </authorList>
    </citation>
    <scope>NUCLEOTIDE SEQUENCE [LARGE SCALE GENOMIC DNA]</scope>
    <source>
        <strain evidence="6">T-177</strain>
    </source>
</reference>
<dbReference type="InterPro" id="IPR050315">
    <property type="entry name" value="FAD-oxidoreductase_2"/>
</dbReference>
<gene>
    <name evidence="5" type="ORF">HGRIS_000663</name>
</gene>
<dbReference type="SUPFAM" id="SSF56425">
    <property type="entry name" value="Succinate dehydrogenase/fumarate reductase flavoprotein, catalytic domain"/>
    <property type="match status" value="1"/>
</dbReference>
<dbReference type="InterPro" id="IPR003953">
    <property type="entry name" value="FAD-dep_OxRdtase_2_FAD-bd"/>
</dbReference>
<dbReference type="InterPro" id="IPR036188">
    <property type="entry name" value="FAD/NAD-bd_sf"/>
</dbReference>
<feature type="transmembrane region" description="Helical" evidence="3">
    <location>
        <begin position="7"/>
        <end position="27"/>
    </location>
</feature>
<dbReference type="Gene3D" id="3.90.700.10">
    <property type="entry name" value="Succinate dehydrogenase/fumarate reductase flavoprotein, catalytic domain"/>
    <property type="match status" value="1"/>
</dbReference>
<keyword evidence="3" id="KW-1133">Transmembrane helix</keyword>
<evidence type="ECO:0000313" key="6">
    <source>
        <dbReference type="Proteomes" id="UP001556367"/>
    </source>
</evidence>
<sequence length="458" mass="48424">MLRRRTYFFLALLVGFLSVVVFNLYHYQGFSSNSEPTTRHMSDSKSIIVIGGGLAGLSAAHTAFGRGYSVVLLDKQPSLGGNSVKASSGINGAGTPAQTAHGIVDSSEAFANDTNASAGPLARPALIQTLTAQSAAALAWLSEPPFNVDLSLVSRLGGHSIPRTHRGKGGAPGWAMTSALIKALDPGKADGRIQVINGARVVKLVERDGAVSGVEYEQQGERKSLAGTAVILATGGYAADFSTTGLLAQYRPDLLETPTASGGHATGDGHRLAASLNSPAALWDMDQVQVHPTGFIDPAQPEAHTKFLAAEALRGSGGLLIDSKGERFFDEMGRRDAVTAAMQKVAEAGRGPVRLVLGPKGAEALKAHCDFYVGKGLMKRHTDTASLADEMGLHLEDLSKTFHAHNSYKRGEQTDPFGKVHFHDEEFDINAPLLVAQITPVVHYVRIVLVMMIGLTES</sequence>
<keyword evidence="2" id="KW-0560">Oxidoreductase</keyword>
<keyword evidence="6" id="KW-1185">Reference proteome</keyword>
<evidence type="ECO:0000256" key="1">
    <source>
        <dbReference type="ARBA" id="ARBA00022630"/>
    </source>
</evidence>
<evidence type="ECO:0000256" key="3">
    <source>
        <dbReference type="SAM" id="Phobius"/>
    </source>
</evidence>
<organism evidence="5 6">
    <name type="scientific">Hohenbuehelia grisea</name>
    <dbReference type="NCBI Taxonomy" id="104357"/>
    <lineage>
        <taxon>Eukaryota</taxon>
        <taxon>Fungi</taxon>
        <taxon>Dikarya</taxon>
        <taxon>Basidiomycota</taxon>
        <taxon>Agaricomycotina</taxon>
        <taxon>Agaricomycetes</taxon>
        <taxon>Agaricomycetidae</taxon>
        <taxon>Agaricales</taxon>
        <taxon>Pleurotineae</taxon>
        <taxon>Pleurotaceae</taxon>
        <taxon>Hohenbuehelia</taxon>
    </lineage>
</organism>
<accession>A0ABR3JSM1</accession>
<dbReference type="PANTHER" id="PTHR43400">
    <property type="entry name" value="FUMARATE REDUCTASE"/>
    <property type="match status" value="1"/>
</dbReference>
<keyword evidence="3" id="KW-0472">Membrane</keyword>
<name>A0ABR3JSM1_9AGAR</name>
<protein>
    <recommendedName>
        <fullName evidence="4">FAD-dependent oxidoreductase 2 FAD-binding domain-containing protein</fullName>
    </recommendedName>
</protein>
<feature type="domain" description="FAD-dependent oxidoreductase 2 FAD-binding" evidence="4">
    <location>
        <begin position="47"/>
        <end position="444"/>
    </location>
</feature>
<keyword evidence="1" id="KW-0285">Flavoprotein</keyword>
<dbReference type="Gene3D" id="3.50.50.60">
    <property type="entry name" value="FAD/NAD(P)-binding domain"/>
    <property type="match status" value="1"/>
</dbReference>
<proteinExistence type="predicted"/>